<dbReference type="STRING" id="1802438.A2571_00015"/>
<proteinExistence type="predicted"/>
<reference evidence="2 3" key="1">
    <citation type="journal article" date="2016" name="Nat. Commun.">
        <title>Thousands of microbial genomes shed light on interconnected biogeochemical processes in an aquifer system.</title>
        <authorList>
            <person name="Anantharaman K."/>
            <person name="Brown C.T."/>
            <person name="Hug L.A."/>
            <person name="Sharon I."/>
            <person name="Castelle C.J."/>
            <person name="Probst A.J."/>
            <person name="Thomas B.C."/>
            <person name="Singh A."/>
            <person name="Wilkins M.J."/>
            <person name="Karaoz U."/>
            <person name="Brodie E.L."/>
            <person name="Williams K.H."/>
            <person name="Hubbard S.S."/>
            <person name="Banfield J.F."/>
        </authorList>
    </citation>
    <scope>NUCLEOTIDE SEQUENCE [LARGE SCALE GENOMIC DNA]</scope>
</reference>
<dbReference type="AlphaFoldDB" id="A0A1G2QFH8"/>
<evidence type="ECO:0000259" key="1">
    <source>
        <dbReference type="Pfam" id="PF10646"/>
    </source>
</evidence>
<dbReference type="EMBL" id="MHTJ01000002">
    <property type="protein sequence ID" value="OHA58762.1"/>
    <property type="molecule type" value="Genomic_DNA"/>
</dbReference>
<evidence type="ECO:0000313" key="2">
    <source>
        <dbReference type="EMBL" id="OHA58762.1"/>
    </source>
</evidence>
<accession>A0A1G2QFH8</accession>
<protein>
    <recommendedName>
        <fullName evidence="1">GerMN domain-containing protein</fullName>
    </recommendedName>
</protein>
<dbReference type="Proteomes" id="UP000177043">
    <property type="component" value="Unassembled WGS sequence"/>
</dbReference>
<evidence type="ECO:0000313" key="3">
    <source>
        <dbReference type="Proteomes" id="UP000177043"/>
    </source>
</evidence>
<sequence>MKKLLPLIAIIVITFALWQFWPNKTQTITVFFLNTANFNIGREPYEKAVVRKVTASDPMKAVLEELVKGPTVAEKEDGLEVIKSEATDLRLDFDPETSTANVYLIGGCNSRGSTYSISNLIDKNLRQFPEVKYVRIYDPVGKTLGTEGATSDSLPTCLQP</sequence>
<comment type="caution">
    <text evidence="2">The sequence shown here is derived from an EMBL/GenBank/DDBJ whole genome shotgun (WGS) entry which is preliminary data.</text>
</comment>
<dbReference type="InterPro" id="IPR019606">
    <property type="entry name" value="GerMN"/>
</dbReference>
<dbReference type="Pfam" id="PF10646">
    <property type="entry name" value="Germane"/>
    <property type="match status" value="1"/>
</dbReference>
<gene>
    <name evidence="2" type="ORF">A2571_00015</name>
</gene>
<name>A0A1G2QFH8_9BACT</name>
<organism evidence="2 3">
    <name type="scientific">Candidatus Vogelbacteria bacterium RIFOXYD1_FULL_44_32</name>
    <dbReference type="NCBI Taxonomy" id="1802438"/>
    <lineage>
        <taxon>Bacteria</taxon>
        <taxon>Candidatus Vogeliibacteriota</taxon>
    </lineage>
</organism>
<feature type="domain" description="GerMN" evidence="1">
    <location>
        <begin position="29"/>
        <end position="136"/>
    </location>
</feature>